<feature type="transmembrane region" description="Helical" evidence="2">
    <location>
        <begin position="139"/>
        <end position="165"/>
    </location>
</feature>
<dbReference type="Gene3D" id="2.10.50.10">
    <property type="entry name" value="Tumor Necrosis Factor Receptor, subunit A, domain 2"/>
    <property type="match status" value="1"/>
</dbReference>
<dbReference type="Proteomes" id="UP000596742">
    <property type="component" value="Unassembled WGS sequence"/>
</dbReference>
<gene>
    <name evidence="5" type="ORF">MGAL_10B020012</name>
</gene>
<accession>A0A8B6FCG5</accession>
<dbReference type="InterPro" id="IPR001368">
    <property type="entry name" value="TNFR/NGFR_Cys_rich_reg"/>
</dbReference>
<sequence>MIRNRHICIAMVCVGLVFAEICSPDDNTYYNPQLGMCAKCDSCLRGLGKDTVKVNEKIKWDQVHGALTCTPCILCTNGYYNDRRDFDCKPCNNCSQQNRYEIEQCTSKSDVKCGFIIKTEHPVTGSLQANPTSLKIKEFHILITLVVTTVGSCLVIASVLLCFIYQRRRYKSKDGNCTMNNNIECNDSMQRVPLVVVDNRSSTSPSNTGEDRAYDVPNKQSTVINIPSSSNTISQQLSPGSETTPKVVASNNDQNREIQCNSEVSSNNPCSSIKEINSNKFSNNCAKIHSPLLCCAAILDSSIDDVSKSSLSTGGSPLVLDTFLNERNDKSLYPETCMLKRSNCSILSNGSVFNHDKECSPSYFCKCYDCSNH</sequence>
<comment type="caution">
    <text evidence="1">Lacks conserved residue(s) required for the propagation of feature annotation.</text>
</comment>
<feature type="repeat" description="TNFR-Cys" evidence="1">
    <location>
        <begin position="74"/>
        <end position="113"/>
    </location>
</feature>
<dbReference type="SMART" id="SM00208">
    <property type="entry name" value="TNFR"/>
    <property type="match status" value="2"/>
</dbReference>
<evidence type="ECO:0000313" key="6">
    <source>
        <dbReference type="Proteomes" id="UP000596742"/>
    </source>
</evidence>
<reference evidence="5" key="1">
    <citation type="submission" date="2018-11" db="EMBL/GenBank/DDBJ databases">
        <authorList>
            <person name="Alioto T."/>
            <person name="Alioto T."/>
        </authorList>
    </citation>
    <scope>NUCLEOTIDE SEQUENCE</scope>
</reference>
<feature type="chain" id="PRO_5032605287" description="TNFR-Cys domain-containing protein" evidence="3">
    <location>
        <begin position="20"/>
        <end position="373"/>
    </location>
</feature>
<evidence type="ECO:0000256" key="1">
    <source>
        <dbReference type="PROSITE-ProRule" id="PRU00206"/>
    </source>
</evidence>
<protein>
    <recommendedName>
        <fullName evidence="4">TNFR-Cys domain-containing protein</fullName>
    </recommendedName>
</protein>
<dbReference type="EMBL" id="UYJE01006669">
    <property type="protein sequence ID" value="VDI47963.1"/>
    <property type="molecule type" value="Genomic_DNA"/>
</dbReference>
<feature type="domain" description="TNFR-Cys" evidence="4">
    <location>
        <begin position="74"/>
        <end position="113"/>
    </location>
</feature>
<dbReference type="OrthoDB" id="6091852at2759"/>
<dbReference type="PROSITE" id="PS50050">
    <property type="entry name" value="TNFR_NGFR_2"/>
    <property type="match status" value="1"/>
</dbReference>
<proteinExistence type="predicted"/>
<name>A0A8B6FCG5_MYTGA</name>
<evidence type="ECO:0000313" key="5">
    <source>
        <dbReference type="EMBL" id="VDI47963.1"/>
    </source>
</evidence>
<organism evidence="5 6">
    <name type="scientific">Mytilus galloprovincialis</name>
    <name type="common">Mediterranean mussel</name>
    <dbReference type="NCBI Taxonomy" id="29158"/>
    <lineage>
        <taxon>Eukaryota</taxon>
        <taxon>Metazoa</taxon>
        <taxon>Spiralia</taxon>
        <taxon>Lophotrochozoa</taxon>
        <taxon>Mollusca</taxon>
        <taxon>Bivalvia</taxon>
        <taxon>Autobranchia</taxon>
        <taxon>Pteriomorphia</taxon>
        <taxon>Mytilida</taxon>
        <taxon>Mytiloidea</taxon>
        <taxon>Mytilidae</taxon>
        <taxon>Mytilinae</taxon>
        <taxon>Mytilus</taxon>
    </lineage>
</organism>
<feature type="signal peptide" evidence="3">
    <location>
        <begin position="1"/>
        <end position="19"/>
    </location>
</feature>
<keyword evidence="2" id="KW-1133">Transmembrane helix</keyword>
<evidence type="ECO:0000256" key="3">
    <source>
        <dbReference type="SAM" id="SignalP"/>
    </source>
</evidence>
<keyword evidence="6" id="KW-1185">Reference proteome</keyword>
<keyword evidence="3" id="KW-0732">Signal</keyword>
<keyword evidence="2" id="KW-0472">Membrane</keyword>
<dbReference type="AlphaFoldDB" id="A0A8B6FCG5"/>
<evidence type="ECO:0000256" key="2">
    <source>
        <dbReference type="SAM" id="Phobius"/>
    </source>
</evidence>
<keyword evidence="2" id="KW-0812">Transmembrane</keyword>
<comment type="caution">
    <text evidence="5">The sequence shown here is derived from an EMBL/GenBank/DDBJ whole genome shotgun (WGS) entry which is preliminary data.</text>
</comment>
<evidence type="ECO:0000259" key="4">
    <source>
        <dbReference type="PROSITE" id="PS50050"/>
    </source>
</evidence>